<dbReference type="Gene3D" id="1.10.1280.10">
    <property type="entry name" value="Di-copper center containing domain from catechol oxidase"/>
    <property type="match status" value="1"/>
</dbReference>
<dbReference type="GO" id="GO:0006583">
    <property type="term" value="P:melanin biosynthetic process from tyrosine"/>
    <property type="evidence" value="ECO:0007669"/>
    <property type="project" value="TreeGrafter"/>
</dbReference>
<reference evidence="22 23" key="1">
    <citation type="submission" date="2021-04" db="EMBL/GenBank/DDBJ databases">
        <authorList>
            <person name="De Guttry C."/>
            <person name="Zahm M."/>
            <person name="Klopp C."/>
            <person name="Cabau C."/>
            <person name="Louis A."/>
            <person name="Berthelot C."/>
            <person name="Parey E."/>
            <person name="Roest Crollius H."/>
            <person name="Montfort J."/>
            <person name="Robinson-Rechavi M."/>
            <person name="Bucao C."/>
            <person name="Bouchez O."/>
            <person name="Gislard M."/>
            <person name="Lluch J."/>
            <person name="Milhes M."/>
            <person name="Lampietro C."/>
            <person name="Lopez Roques C."/>
            <person name="Donnadieu C."/>
            <person name="Braasch I."/>
            <person name="Desvignes T."/>
            <person name="Postlethwait J."/>
            <person name="Bobe J."/>
            <person name="Wedekind C."/>
            <person name="Guiguen Y."/>
        </authorList>
    </citation>
    <scope>NUCLEOTIDE SEQUENCE [LARGE SCALE GENOMIC DNA]</scope>
    <source>
        <strain evidence="22">Cs_M1</strain>
        <tissue evidence="22">Blood</tissue>
    </source>
</reference>
<comment type="caution">
    <text evidence="22">The sequence shown here is derived from an EMBL/GenBank/DDBJ whole genome shotgun (WGS) entry which is preliminary data.</text>
</comment>
<keyword evidence="7" id="KW-0862">Zinc</keyword>
<feature type="non-terminal residue" evidence="22">
    <location>
        <position position="1"/>
    </location>
</feature>
<dbReference type="PRINTS" id="PR00092">
    <property type="entry name" value="TYROSINASE"/>
</dbReference>
<evidence type="ECO:0000256" key="10">
    <source>
        <dbReference type="ARBA" id="ARBA00023136"/>
    </source>
</evidence>
<evidence type="ECO:0000256" key="18">
    <source>
        <dbReference type="ARBA" id="ARBA00042019"/>
    </source>
</evidence>
<gene>
    <name evidence="22" type="ORF">J4Q44_G00199380</name>
</gene>
<dbReference type="GO" id="GO:0046872">
    <property type="term" value="F:metal ion binding"/>
    <property type="evidence" value="ECO:0007669"/>
    <property type="project" value="UniProtKB-KW"/>
</dbReference>
<evidence type="ECO:0000256" key="3">
    <source>
        <dbReference type="ARBA" id="ARBA00009928"/>
    </source>
</evidence>
<feature type="compositionally biased region" description="Polar residues" evidence="20">
    <location>
        <begin position="168"/>
        <end position="179"/>
    </location>
</feature>
<evidence type="ECO:0000259" key="21">
    <source>
        <dbReference type="PROSITE" id="PS00498"/>
    </source>
</evidence>
<sequence length="179" mass="20559">SAPYYTNSTFSFRNSLEVYDKPDGEAELDTSVNNLHNLVHSFLNGTSALSHSAANDPIFLVLHAFTDAIFDEWMRKSVPPNSSFPYEMAPIGHNRDYNMVVMRVIEGVRRRRVIRIQRVYSIDKQLRKHATTKLRHRGKYYPGNNKVRVAQPSYTQLTTNNHPHRQGSRGNTYTMTNCG</sequence>
<comment type="cofactor">
    <cofactor evidence="1">
        <name>Zn(2+)</name>
        <dbReference type="ChEBI" id="CHEBI:29105"/>
    </cofactor>
</comment>
<dbReference type="GO" id="GO:0021847">
    <property type="term" value="P:ventricular zone neuroblast division"/>
    <property type="evidence" value="ECO:0007669"/>
    <property type="project" value="TreeGrafter"/>
</dbReference>
<evidence type="ECO:0000256" key="7">
    <source>
        <dbReference type="ARBA" id="ARBA00022833"/>
    </source>
</evidence>
<comment type="catalytic activity">
    <reaction evidence="13">
        <text>L-dopachrome = 5,6-dihydroxyindole-2-carboxylate</text>
        <dbReference type="Rhea" id="RHEA:13041"/>
        <dbReference type="ChEBI" id="CHEBI:16875"/>
        <dbReference type="ChEBI" id="CHEBI:57509"/>
        <dbReference type="EC" id="5.3.3.12"/>
    </reaction>
</comment>
<comment type="similarity">
    <text evidence="3">Belongs to the tyrosinase family.</text>
</comment>
<keyword evidence="6" id="KW-0732">Signal</keyword>
<evidence type="ECO:0000256" key="19">
    <source>
        <dbReference type="ARBA" id="ARBA00045930"/>
    </source>
</evidence>
<proteinExistence type="inferred from homology"/>
<dbReference type="PANTHER" id="PTHR11474">
    <property type="entry name" value="TYROSINASE FAMILY MEMBER"/>
    <property type="match status" value="1"/>
</dbReference>
<feature type="domain" description="Tyrosinase copper-binding" evidence="21">
    <location>
        <begin position="56"/>
        <end position="67"/>
    </location>
</feature>
<dbReference type="InterPro" id="IPR008922">
    <property type="entry name" value="Di-copper_centre_dom_sf"/>
</dbReference>
<evidence type="ECO:0000256" key="4">
    <source>
        <dbReference type="ARBA" id="ARBA00022692"/>
    </source>
</evidence>
<evidence type="ECO:0000256" key="11">
    <source>
        <dbReference type="ARBA" id="ARBA00023180"/>
    </source>
</evidence>
<keyword evidence="10" id="KW-0472">Membrane</keyword>
<evidence type="ECO:0000313" key="22">
    <source>
        <dbReference type="EMBL" id="KAK6310057.1"/>
    </source>
</evidence>
<keyword evidence="8" id="KW-1133">Transmembrane helix</keyword>
<dbReference type="GO" id="GO:0048066">
    <property type="term" value="P:developmental pigmentation"/>
    <property type="evidence" value="ECO:0007669"/>
    <property type="project" value="TreeGrafter"/>
</dbReference>
<organism evidence="22 23">
    <name type="scientific">Coregonus suidteri</name>
    <dbReference type="NCBI Taxonomy" id="861788"/>
    <lineage>
        <taxon>Eukaryota</taxon>
        <taxon>Metazoa</taxon>
        <taxon>Chordata</taxon>
        <taxon>Craniata</taxon>
        <taxon>Vertebrata</taxon>
        <taxon>Euteleostomi</taxon>
        <taxon>Actinopterygii</taxon>
        <taxon>Neopterygii</taxon>
        <taxon>Teleostei</taxon>
        <taxon>Protacanthopterygii</taxon>
        <taxon>Salmoniformes</taxon>
        <taxon>Salmonidae</taxon>
        <taxon>Coregoninae</taxon>
        <taxon>Coregonus</taxon>
    </lineage>
</organism>
<evidence type="ECO:0000256" key="15">
    <source>
        <dbReference type="ARBA" id="ARBA00038932"/>
    </source>
</evidence>
<keyword evidence="11" id="KW-0325">Glycoprotein</keyword>
<evidence type="ECO:0000256" key="12">
    <source>
        <dbReference type="ARBA" id="ARBA00023235"/>
    </source>
</evidence>
<comment type="subcellular location">
    <subcellularLocation>
        <location evidence="2">Melanosome membrane</location>
        <topology evidence="2">Single-pass type I membrane protein</topology>
    </subcellularLocation>
</comment>
<comment type="function">
    <text evidence="19">Plays a role in melanin biosynthesis. Catalyzes the conversion of L-dopachrome into 5,6-dihydroxyindole-2-carboxylic acid (DHICA).</text>
</comment>
<dbReference type="InterPro" id="IPR050316">
    <property type="entry name" value="Tyrosinase/Hemocyanin"/>
</dbReference>
<evidence type="ECO:0000256" key="1">
    <source>
        <dbReference type="ARBA" id="ARBA00001947"/>
    </source>
</evidence>
<protein>
    <recommendedName>
        <fullName evidence="16">L-dopachrome tautomerase</fullName>
        <ecNumber evidence="15">5.3.3.12</ecNumber>
    </recommendedName>
    <alternativeName>
        <fullName evidence="18">L-dopachrome Delta-isomerase</fullName>
    </alternativeName>
    <alternativeName>
        <fullName evidence="17">Tyrosinase-related protein 2</fullName>
    </alternativeName>
</protein>
<dbReference type="GO" id="GO:0033162">
    <property type="term" value="C:melanosome membrane"/>
    <property type="evidence" value="ECO:0007669"/>
    <property type="project" value="UniProtKB-SubCell"/>
</dbReference>
<dbReference type="Pfam" id="PF00264">
    <property type="entry name" value="Tyrosinase"/>
    <property type="match status" value="1"/>
</dbReference>
<evidence type="ECO:0000256" key="5">
    <source>
        <dbReference type="ARBA" id="ARBA00022723"/>
    </source>
</evidence>
<evidence type="ECO:0000256" key="14">
    <source>
        <dbReference type="ARBA" id="ARBA00037907"/>
    </source>
</evidence>
<dbReference type="PANTHER" id="PTHR11474:SF4">
    <property type="entry name" value="L-DOPACHROME TAUTOMERASE"/>
    <property type="match status" value="1"/>
</dbReference>
<evidence type="ECO:0000256" key="9">
    <source>
        <dbReference type="ARBA" id="ARBA00023101"/>
    </source>
</evidence>
<dbReference type="PROSITE" id="PS00498">
    <property type="entry name" value="TYROSINASE_2"/>
    <property type="match status" value="1"/>
</dbReference>
<dbReference type="GO" id="GO:0004167">
    <property type="term" value="F:dopachrome isomerase activity"/>
    <property type="evidence" value="ECO:0007669"/>
    <property type="project" value="UniProtKB-EC"/>
</dbReference>
<keyword evidence="23" id="KW-1185">Reference proteome</keyword>
<comment type="pathway">
    <text evidence="14">Pigment biosynthesis; melanin biosynthesis.</text>
</comment>
<accession>A0AAN8R2K4</accession>
<dbReference type="GO" id="GO:0002052">
    <property type="term" value="P:positive regulation of neuroblast proliferation"/>
    <property type="evidence" value="ECO:0007669"/>
    <property type="project" value="TreeGrafter"/>
</dbReference>
<keyword evidence="4" id="KW-0812">Transmembrane</keyword>
<dbReference type="AlphaFoldDB" id="A0AAN8R2K4"/>
<evidence type="ECO:0000256" key="20">
    <source>
        <dbReference type="SAM" id="MobiDB-lite"/>
    </source>
</evidence>
<feature type="region of interest" description="Disordered" evidence="20">
    <location>
        <begin position="157"/>
        <end position="179"/>
    </location>
</feature>
<keyword evidence="9" id="KW-0470">Melanin biosynthesis</keyword>
<evidence type="ECO:0000256" key="6">
    <source>
        <dbReference type="ARBA" id="ARBA00022729"/>
    </source>
</evidence>
<evidence type="ECO:0000256" key="16">
    <source>
        <dbReference type="ARBA" id="ARBA00039823"/>
    </source>
</evidence>
<dbReference type="SUPFAM" id="SSF48056">
    <property type="entry name" value="Di-copper centre-containing domain"/>
    <property type="match status" value="1"/>
</dbReference>
<dbReference type="EMBL" id="JAGTTL010000017">
    <property type="protein sequence ID" value="KAK6310057.1"/>
    <property type="molecule type" value="Genomic_DNA"/>
</dbReference>
<dbReference type="InterPro" id="IPR002227">
    <property type="entry name" value="Tyrosinase_Cu-bd"/>
</dbReference>
<evidence type="ECO:0000256" key="13">
    <source>
        <dbReference type="ARBA" id="ARBA00036823"/>
    </source>
</evidence>
<dbReference type="GO" id="GO:0016491">
    <property type="term" value="F:oxidoreductase activity"/>
    <property type="evidence" value="ECO:0007669"/>
    <property type="project" value="InterPro"/>
</dbReference>
<evidence type="ECO:0000256" key="17">
    <source>
        <dbReference type="ARBA" id="ARBA00041443"/>
    </source>
</evidence>
<keyword evidence="5" id="KW-0479">Metal-binding</keyword>
<evidence type="ECO:0000256" key="2">
    <source>
        <dbReference type="ARBA" id="ARBA00004573"/>
    </source>
</evidence>
<keyword evidence="12" id="KW-0413">Isomerase</keyword>
<name>A0AAN8R2K4_9TELE</name>
<dbReference type="EC" id="5.3.3.12" evidence="15"/>
<evidence type="ECO:0000313" key="23">
    <source>
        <dbReference type="Proteomes" id="UP001356427"/>
    </source>
</evidence>
<dbReference type="Proteomes" id="UP001356427">
    <property type="component" value="Unassembled WGS sequence"/>
</dbReference>
<evidence type="ECO:0000256" key="8">
    <source>
        <dbReference type="ARBA" id="ARBA00022989"/>
    </source>
</evidence>